<feature type="domain" description="Reverse transcriptase" evidence="1">
    <location>
        <begin position="148"/>
        <end position="202"/>
    </location>
</feature>
<dbReference type="EMBL" id="LXQA010123375">
    <property type="protein sequence ID" value="MCI21120.1"/>
    <property type="molecule type" value="Genomic_DNA"/>
</dbReference>
<dbReference type="InterPro" id="IPR043502">
    <property type="entry name" value="DNA/RNA_pol_sf"/>
</dbReference>
<organism evidence="2 3">
    <name type="scientific">Trifolium medium</name>
    <dbReference type="NCBI Taxonomy" id="97028"/>
    <lineage>
        <taxon>Eukaryota</taxon>
        <taxon>Viridiplantae</taxon>
        <taxon>Streptophyta</taxon>
        <taxon>Embryophyta</taxon>
        <taxon>Tracheophyta</taxon>
        <taxon>Spermatophyta</taxon>
        <taxon>Magnoliopsida</taxon>
        <taxon>eudicotyledons</taxon>
        <taxon>Gunneridae</taxon>
        <taxon>Pentapetalae</taxon>
        <taxon>rosids</taxon>
        <taxon>fabids</taxon>
        <taxon>Fabales</taxon>
        <taxon>Fabaceae</taxon>
        <taxon>Papilionoideae</taxon>
        <taxon>50 kb inversion clade</taxon>
        <taxon>NPAAA clade</taxon>
        <taxon>Hologalegina</taxon>
        <taxon>IRL clade</taxon>
        <taxon>Trifolieae</taxon>
        <taxon>Trifolium</taxon>
    </lineage>
</organism>
<evidence type="ECO:0000313" key="3">
    <source>
        <dbReference type="Proteomes" id="UP000265520"/>
    </source>
</evidence>
<dbReference type="PANTHER" id="PTHR31635">
    <property type="entry name" value="REVERSE TRANSCRIPTASE DOMAIN-CONTAINING PROTEIN-RELATED"/>
    <property type="match status" value="1"/>
</dbReference>
<evidence type="ECO:0000259" key="1">
    <source>
        <dbReference type="Pfam" id="PF00078"/>
    </source>
</evidence>
<dbReference type="PANTHER" id="PTHR31635:SF196">
    <property type="entry name" value="REVERSE TRANSCRIPTASE DOMAIN-CONTAINING PROTEIN-RELATED"/>
    <property type="match status" value="1"/>
</dbReference>
<dbReference type="Proteomes" id="UP000265520">
    <property type="component" value="Unassembled WGS sequence"/>
</dbReference>
<dbReference type="Pfam" id="PF00078">
    <property type="entry name" value="RVT_1"/>
    <property type="match status" value="1"/>
</dbReference>
<dbReference type="AlphaFoldDB" id="A0A392QBL7"/>
<accession>A0A392QBL7</accession>
<evidence type="ECO:0000313" key="2">
    <source>
        <dbReference type="EMBL" id="MCI21120.1"/>
    </source>
</evidence>
<dbReference type="InterPro" id="IPR000477">
    <property type="entry name" value="RT_dom"/>
</dbReference>
<reference evidence="2 3" key="1">
    <citation type="journal article" date="2018" name="Front. Plant Sci.">
        <title>Red Clover (Trifolium pratense) and Zigzag Clover (T. medium) - A Picture of Genomic Similarities and Differences.</title>
        <authorList>
            <person name="Dluhosova J."/>
            <person name="Istvanek J."/>
            <person name="Nedelnik J."/>
            <person name="Repkova J."/>
        </authorList>
    </citation>
    <scope>NUCLEOTIDE SEQUENCE [LARGE SCALE GENOMIC DNA]</scope>
    <source>
        <strain evidence="3">cv. 10/8</strain>
        <tissue evidence="2">Leaf</tissue>
    </source>
</reference>
<proteinExistence type="predicted"/>
<sequence>KLGSRNTAFFHAQSIIRRKRNKIHGIRLSSGEWCTDPEIMKTEALAFFKELFCHNQAVSSSVSANSVSALDIVSMTELSKPVSKKEVFDALMSMKSYKAPGPDGFQPIFFKLFWNDIGDDLWNFVKLAFENGKYDSKVCETLIVLLPKGDNQGSFKDFRPISLCNVTYKLISKIIVSRLRPFLDEIVSPLQNSFIPGRSTKDNAI</sequence>
<dbReference type="SUPFAM" id="SSF56672">
    <property type="entry name" value="DNA/RNA polymerases"/>
    <property type="match status" value="1"/>
</dbReference>
<feature type="non-terminal residue" evidence="2">
    <location>
        <position position="205"/>
    </location>
</feature>
<keyword evidence="3" id="KW-1185">Reference proteome</keyword>
<comment type="caution">
    <text evidence="2">The sequence shown here is derived from an EMBL/GenBank/DDBJ whole genome shotgun (WGS) entry which is preliminary data.</text>
</comment>
<feature type="non-terminal residue" evidence="2">
    <location>
        <position position="1"/>
    </location>
</feature>
<protein>
    <submittedName>
        <fullName evidence="2">Cytochrome P450 89A2-like</fullName>
    </submittedName>
</protein>
<name>A0A392QBL7_9FABA</name>